<comment type="caution">
    <text evidence="11">The sequence shown here is derived from an EMBL/GenBank/DDBJ whole genome shotgun (WGS) entry which is preliminary data.</text>
</comment>
<keyword evidence="8 9" id="KW-0143">Chaperone</keyword>
<dbReference type="Pfam" id="PF00262">
    <property type="entry name" value="Calreticulin"/>
    <property type="match status" value="2"/>
</dbReference>
<keyword evidence="7" id="KW-0106">Calcium</keyword>
<comment type="similarity">
    <text evidence="2 9">Belongs to the calreticulin family.</text>
</comment>
<dbReference type="PRINTS" id="PR00626">
    <property type="entry name" value="CALRETICULIN"/>
</dbReference>
<dbReference type="Gene3D" id="2.60.120.200">
    <property type="match status" value="1"/>
</dbReference>
<keyword evidence="4" id="KW-0430">Lectin</keyword>
<feature type="region of interest" description="Disordered" evidence="10">
    <location>
        <begin position="351"/>
        <end position="383"/>
    </location>
</feature>
<evidence type="ECO:0000256" key="8">
    <source>
        <dbReference type="ARBA" id="ARBA00023186"/>
    </source>
</evidence>
<evidence type="ECO:0000256" key="10">
    <source>
        <dbReference type="SAM" id="MobiDB-lite"/>
    </source>
</evidence>
<protein>
    <recommendedName>
        <fullName evidence="13">Calreticulin</fullName>
    </recommendedName>
</protein>
<dbReference type="SUPFAM" id="SSF49899">
    <property type="entry name" value="Concanavalin A-like lectins/glucanases"/>
    <property type="match status" value="1"/>
</dbReference>
<dbReference type="PANTHER" id="PTHR11073:SF2">
    <property type="entry name" value="CALRETICULIN"/>
    <property type="match status" value="1"/>
</dbReference>
<accession>A0ABN9TC58</accession>
<sequence length="383" mass="43530">MQRVLACAGAAALADGRVFFSETFGEGWESRWAVGSWGSAKLGRWGAGAGRWFRDEAADRGLQTSEDANHFLIATSFETFSNEGRDLVIQYQVKYEQDVMIGGGYLKIGPKLEDLTTFGKETPYNIMFGPDQWGDNRKTQLIFNYKGTPVAKTSDLSYRQGNDFGVSHLYRMVLKPDNTVRVEIDEATIYEGSIKEDWDVLKKWIPDLDDRKPKDWVDISEIEDPEDNKPDDWVEEKRIVDESASKPDGWDEEDDGEWIAPMKDNPAYKGEWSAKKITNPAYRGDWTFRMIANPKYVDDDMVYSYPNFGFLGFDVYQEKGGTIFDNIIVCDDVAEADEFAKRWRALNKVEKARRKEEDDARTAGSAHPEKHDGGLGARGRAEL</sequence>
<keyword evidence="12" id="KW-1185">Reference proteome</keyword>
<proteinExistence type="inferred from homology"/>
<comment type="subcellular location">
    <subcellularLocation>
        <location evidence="1">Endoplasmic reticulum</location>
    </subcellularLocation>
</comment>
<evidence type="ECO:0000313" key="12">
    <source>
        <dbReference type="Proteomes" id="UP001189429"/>
    </source>
</evidence>
<reference evidence="11" key="1">
    <citation type="submission" date="2023-10" db="EMBL/GenBank/DDBJ databases">
        <authorList>
            <person name="Chen Y."/>
            <person name="Shah S."/>
            <person name="Dougan E. K."/>
            <person name="Thang M."/>
            <person name="Chan C."/>
        </authorList>
    </citation>
    <scope>NUCLEOTIDE SEQUENCE [LARGE SCALE GENOMIC DNA]</scope>
</reference>
<keyword evidence="6" id="KW-0862">Zinc</keyword>
<dbReference type="Proteomes" id="UP001189429">
    <property type="component" value="Unassembled WGS sequence"/>
</dbReference>
<keyword evidence="5 9" id="KW-0256">Endoplasmic reticulum</keyword>
<evidence type="ECO:0008006" key="13">
    <source>
        <dbReference type="Google" id="ProtNLM"/>
    </source>
</evidence>
<evidence type="ECO:0000256" key="2">
    <source>
        <dbReference type="ARBA" id="ARBA00010983"/>
    </source>
</evidence>
<evidence type="ECO:0000313" key="11">
    <source>
        <dbReference type="EMBL" id="CAK0843300.1"/>
    </source>
</evidence>
<evidence type="ECO:0000256" key="6">
    <source>
        <dbReference type="ARBA" id="ARBA00022833"/>
    </source>
</evidence>
<evidence type="ECO:0000256" key="5">
    <source>
        <dbReference type="ARBA" id="ARBA00022824"/>
    </source>
</evidence>
<dbReference type="InterPro" id="IPR001580">
    <property type="entry name" value="Calret/calnex"/>
</dbReference>
<dbReference type="InterPro" id="IPR009033">
    <property type="entry name" value="Calreticulin/calnexin_P_dom_sf"/>
</dbReference>
<evidence type="ECO:0000256" key="4">
    <source>
        <dbReference type="ARBA" id="ARBA00022734"/>
    </source>
</evidence>
<dbReference type="EMBL" id="CAUYUJ010014568">
    <property type="protein sequence ID" value="CAK0843300.1"/>
    <property type="molecule type" value="Genomic_DNA"/>
</dbReference>
<dbReference type="InterPro" id="IPR013320">
    <property type="entry name" value="ConA-like_dom_sf"/>
</dbReference>
<evidence type="ECO:0000256" key="9">
    <source>
        <dbReference type="RuleBase" id="RU362126"/>
    </source>
</evidence>
<dbReference type="SUPFAM" id="SSF63887">
    <property type="entry name" value="P-domain of calnexin/calreticulin"/>
    <property type="match status" value="1"/>
</dbReference>
<organism evidence="11 12">
    <name type="scientific">Prorocentrum cordatum</name>
    <dbReference type="NCBI Taxonomy" id="2364126"/>
    <lineage>
        <taxon>Eukaryota</taxon>
        <taxon>Sar</taxon>
        <taxon>Alveolata</taxon>
        <taxon>Dinophyceae</taxon>
        <taxon>Prorocentrales</taxon>
        <taxon>Prorocentraceae</taxon>
        <taxon>Prorocentrum</taxon>
    </lineage>
</organism>
<evidence type="ECO:0000256" key="1">
    <source>
        <dbReference type="ARBA" id="ARBA00004240"/>
    </source>
</evidence>
<evidence type="ECO:0000256" key="7">
    <source>
        <dbReference type="ARBA" id="ARBA00022837"/>
    </source>
</evidence>
<dbReference type="PANTHER" id="PTHR11073">
    <property type="entry name" value="CALRETICULIN AND CALNEXIN"/>
    <property type="match status" value="1"/>
</dbReference>
<name>A0ABN9TC58_9DINO</name>
<gene>
    <name evidence="11" type="ORF">PCOR1329_LOCUS37687</name>
</gene>
<dbReference type="Gene3D" id="2.10.250.10">
    <property type="entry name" value="Calreticulin/calnexin, P domain"/>
    <property type="match status" value="1"/>
</dbReference>
<evidence type="ECO:0000256" key="3">
    <source>
        <dbReference type="ARBA" id="ARBA00022723"/>
    </source>
</evidence>
<keyword evidence="3" id="KW-0479">Metal-binding</keyword>